<dbReference type="SUPFAM" id="SSF56784">
    <property type="entry name" value="HAD-like"/>
    <property type="match status" value="1"/>
</dbReference>
<dbReference type="PROSITE" id="PS51698">
    <property type="entry name" value="U_BOX"/>
    <property type="match status" value="1"/>
</dbReference>
<organism evidence="2 3">
    <name type="scientific">Dendrobium thyrsiflorum</name>
    <name type="common">Pinecone-like raceme dendrobium</name>
    <name type="synonym">Orchid</name>
    <dbReference type="NCBI Taxonomy" id="117978"/>
    <lineage>
        <taxon>Eukaryota</taxon>
        <taxon>Viridiplantae</taxon>
        <taxon>Streptophyta</taxon>
        <taxon>Embryophyta</taxon>
        <taxon>Tracheophyta</taxon>
        <taxon>Spermatophyta</taxon>
        <taxon>Magnoliopsida</taxon>
        <taxon>Liliopsida</taxon>
        <taxon>Asparagales</taxon>
        <taxon>Orchidaceae</taxon>
        <taxon>Epidendroideae</taxon>
        <taxon>Malaxideae</taxon>
        <taxon>Dendrobiinae</taxon>
        <taxon>Dendrobium</taxon>
    </lineage>
</organism>
<dbReference type="Pfam" id="PF00702">
    <property type="entry name" value="Hydrolase"/>
    <property type="match status" value="1"/>
</dbReference>
<keyword evidence="3" id="KW-1185">Reference proteome</keyword>
<comment type="caution">
    <text evidence="2">The sequence shown here is derived from an EMBL/GenBank/DDBJ whole genome shotgun (WGS) entry which is preliminary data.</text>
</comment>
<dbReference type="EMBL" id="JANQDX010000019">
    <property type="protein sequence ID" value="KAL0904633.1"/>
    <property type="molecule type" value="Genomic_DNA"/>
</dbReference>
<dbReference type="SUPFAM" id="SSF57850">
    <property type="entry name" value="RING/U-box"/>
    <property type="match status" value="1"/>
</dbReference>
<dbReference type="InterPro" id="IPR023214">
    <property type="entry name" value="HAD_sf"/>
</dbReference>
<dbReference type="PANTHER" id="PTHR42861">
    <property type="entry name" value="CALCIUM-TRANSPORTING ATPASE"/>
    <property type="match status" value="1"/>
</dbReference>
<dbReference type="Proteomes" id="UP001552299">
    <property type="component" value="Unassembled WGS sequence"/>
</dbReference>
<dbReference type="InterPro" id="IPR003613">
    <property type="entry name" value="Ubox_domain"/>
</dbReference>
<dbReference type="Gene3D" id="3.40.50.1000">
    <property type="entry name" value="HAD superfamily/HAD-like"/>
    <property type="match status" value="1"/>
</dbReference>
<protein>
    <recommendedName>
        <fullName evidence="1">U-box domain-containing protein</fullName>
    </recommendedName>
</protein>
<accession>A0ABD0TYL9</accession>
<reference evidence="2 3" key="1">
    <citation type="journal article" date="2024" name="Plant Biotechnol. J.">
        <title>Dendrobium thyrsiflorum genome and its molecular insights into genes involved in important horticultural traits.</title>
        <authorList>
            <person name="Chen B."/>
            <person name="Wang J.Y."/>
            <person name="Zheng P.J."/>
            <person name="Li K.L."/>
            <person name="Liang Y.M."/>
            <person name="Chen X.F."/>
            <person name="Zhang C."/>
            <person name="Zhao X."/>
            <person name="He X."/>
            <person name="Zhang G.Q."/>
            <person name="Liu Z.J."/>
            <person name="Xu Q."/>
        </authorList>
    </citation>
    <scope>NUCLEOTIDE SEQUENCE [LARGE SCALE GENOMIC DNA]</scope>
    <source>
        <strain evidence="2">GZMU011</strain>
    </source>
</reference>
<feature type="domain" description="U-box" evidence="1">
    <location>
        <begin position="24"/>
        <end position="53"/>
    </location>
</feature>
<gene>
    <name evidence="2" type="ORF">M5K25_026762</name>
</gene>
<dbReference type="AlphaFoldDB" id="A0ABD0TYL9"/>
<evidence type="ECO:0000313" key="3">
    <source>
        <dbReference type="Proteomes" id="UP001552299"/>
    </source>
</evidence>
<proteinExistence type="predicted"/>
<name>A0ABD0TYL9_DENTH</name>
<dbReference type="PRINTS" id="PR00119">
    <property type="entry name" value="CATATPASE"/>
</dbReference>
<evidence type="ECO:0000259" key="1">
    <source>
        <dbReference type="PROSITE" id="PS51698"/>
    </source>
</evidence>
<evidence type="ECO:0000313" key="2">
    <source>
        <dbReference type="EMBL" id="KAL0904633.1"/>
    </source>
</evidence>
<sequence length="365" mass="41173">MVKVDERGKLPPLSSSSVSQNNISIPFYFICPISQEVMKDPHIAEDGFSYEAEVYKAIEDCRGTGIKVIFITGDNERTVEVICQEIELFPNLQGAEWRSFTGKEFASLHMSQKHELLSKPVGLVFYCAEPWHKLEIVRILQETDEVVATAEDGVNDAPALNLAVIGISMSITETKIAREAEKTMELLKKSLKQYIGINRVKENKKLKKTSLQTFELQFEVWAHPPNLGNTTLLLPYSPPPLSLDPFSLSLFHGQTPPPSYKPPPLPSLSLNLQPRRVCMANPDVDHGFVYDDQGSTDILGSPFFDVHFRTDETVDGYIDRIIYQLSLSIEEHISPGHWYVINRLPTSPTLAIAPTTSFYYNIRKF</sequence>
<dbReference type="InterPro" id="IPR036412">
    <property type="entry name" value="HAD-like_sf"/>
</dbReference>